<feature type="region of interest" description="Disordered" evidence="5">
    <location>
        <begin position="1"/>
        <end position="52"/>
    </location>
</feature>
<dbReference type="NCBIfam" id="NF041518">
    <property type="entry name" value="choice_anch_Q"/>
    <property type="match status" value="1"/>
</dbReference>
<accession>A0A0F8YK54</accession>
<evidence type="ECO:0000256" key="5">
    <source>
        <dbReference type="SAM" id="MobiDB-lite"/>
    </source>
</evidence>
<sequence>TETRALLDGSSAIDAGSSDGSPTDQRGVPRPQGPASDIGAFESCDSENDTDCDGLSDAYEEAHACLNPSVDDGASDPDGDGLTNVEEFSLGTDPCSSDTDLDGCTDREELGGDETLGGKRDPLNFWDFYDVTGPTGRDGKVDLRTTSSGLRSPSAPTRSVQASGPSRRRRGGDSGGDTGGRRLWRG</sequence>
<comment type="caution">
    <text evidence="6">The sequence shown here is derived from an EMBL/GenBank/DDBJ whole genome shotgun (WGS) entry which is preliminary data.</text>
</comment>
<evidence type="ECO:0000256" key="1">
    <source>
        <dbReference type="ARBA" id="ARBA00004613"/>
    </source>
</evidence>
<proteinExistence type="predicted"/>
<evidence type="ECO:0000256" key="4">
    <source>
        <dbReference type="ARBA" id="ARBA00022837"/>
    </source>
</evidence>
<organism evidence="6">
    <name type="scientific">marine sediment metagenome</name>
    <dbReference type="NCBI Taxonomy" id="412755"/>
    <lineage>
        <taxon>unclassified sequences</taxon>
        <taxon>metagenomes</taxon>
        <taxon>ecological metagenomes</taxon>
    </lineage>
</organism>
<dbReference type="EMBL" id="LAZR01069054">
    <property type="protein sequence ID" value="KKK48456.1"/>
    <property type="molecule type" value="Genomic_DNA"/>
</dbReference>
<dbReference type="AlphaFoldDB" id="A0A0F8YK54"/>
<evidence type="ECO:0000256" key="3">
    <source>
        <dbReference type="ARBA" id="ARBA00022729"/>
    </source>
</evidence>
<feature type="non-terminal residue" evidence="6">
    <location>
        <position position="1"/>
    </location>
</feature>
<feature type="compositionally biased region" description="Polar residues" evidence="5">
    <location>
        <begin position="144"/>
        <end position="164"/>
    </location>
</feature>
<feature type="compositionally biased region" description="Basic and acidic residues" evidence="5">
    <location>
        <begin position="104"/>
        <end position="122"/>
    </location>
</feature>
<gene>
    <name evidence="6" type="ORF">LCGC14_3144910</name>
</gene>
<feature type="region of interest" description="Disordered" evidence="5">
    <location>
        <begin position="66"/>
        <end position="186"/>
    </location>
</feature>
<evidence type="ECO:0000256" key="2">
    <source>
        <dbReference type="ARBA" id="ARBA00022525"/>
    </source>
</evidence>
<dbReference type="NCBIfam" id="NF041520">
    <property type="entry name" value="flexitail"/>
    <property type="match status" value="1"/>
</dbReference>
<protein>
    <submittedName>
        <fullName evidence="6">Uncharacterized protein</fullName>
    </submittedName>
</protein>
<evidence type="ECO:0000313" key="6">
    <source>
        <dbReference type="EMBL" id="KKK48456.1"/>
    </source>
</evidence>
<dbReference type="InterPro" id="IPR059226">
    <property type="entry name" value="Choice_anch_Q_dom"/>
</dbReference>
<dbReference type="InterPro" id="IPR048168">
    <property type="entry name" value="Flexitail_dom"/>
</dbReference>
<feature type="compositionally biased region" description="Low complexity" evidence="5">
    <location>
        <begin position="8"/>
        <end position="21"/>
    </location>
</feature>
<dbReference type="InterPro" id="IPR059100">
    <property type="entry name" value="TSP3_bac"/>
</dbReference>
<dbReference type="Pfam" id="PF18884">
    <property type="entry name" value="TSP3_bac"/>
    <property type="match status" value="2"/>
</dbReference>
<keyword evidence="2" id="KW-0964">Secreted</keyword>
<reference evidence="6" key="1">
    <citation type="journal article" date="2015" name="Nature">
        <title>Complex archaea that bridge the gap between prokaryotes and eukaryotes.</title>
        <authorList>
            <person name="Spang A."/>
            <person name="Saw J.H."/>
            <person name="Jorgensen S.L."/>
            <person name="Zaremba-Niedzwiedzka K."/>
            <person name="Martijn J."/>
            <person name="Lind A.E."/>
            <person name="van Eijk R."/>
            <person name="Schleper C."/>
            <person name="Guy L."/>
            <person name="Ettema T.J."/>
        </authorList>
    </citation>
    <scope>NUCLEOTIDE SEQUENCE</scope>
</reference>
<keyword evidence="4" id="KW-0106">Calcium</keyword>
<comment type="subcellular location">
    <subcellularLocation>
        <location evidence="1">Secreted</location>
    </subcellularLocation>
</comment>
<keyword evidence="3" id="KW-0732">Signal</keyword>
<name>A0A0F8YK54_9ZZZZ</name>